<dbReference type="InterPro" id="IPR001387">
    <property type="entry name" value="Cro/C1-type_HTH"/>
</dbReference>
<feature type="domain" description="HTH cro/C1-type" evidence="3">
    <location>
        <begin position="2"/>
        <end position="48"/>
    </location>
</feature>
<name>B1VM34_STRGG</name>
<evidence type="ECO:0000313" key="5">
    <source>
        <dbReference type="Proteomes" id="UP000001685"/>
    </source>
</evidence>
<protein>
    <submittedName>
        <fullName evidence="4">DNA-binding protein</fullName>
    </submittedName>
</protein>
<dbReference type="PANTHER" id="PTHR43236">
    <property type="entry name" value="ANTITOXIN HIGA1"/>
    <property type="match status" value="1"/>
</dbReference>
<sequence>MGLTQAQVSGMSGVASSWISDVENGYRDHDDAKLEQIAEATETPAGFFYVQPKTVPLDSLRFRKLASAKRTVTKRVHALYSESYRVSDDLITSERYPTPPLPYTDADEITDDEIEELADQTRVALRLAPDKPIPHVTRALERGGIAVAPMVLTDNAGGDEPSGNDHFGVSYWSGLGDTALIGYFPASGDRDRFTLAHELGHLVLHSFRPRVRDAEGEANRFASAFLVPRNRAKEDLSAHMTLTDYARMKAIWGVSIQALIMRGAAVGKIDDSRKRSLYVQLSQRNWRKKEPVEVGQESPLLLWTLLERKYGARPYVPGAEHLAIPPAVLRSIAPSPATSVRQSPPKAEGPQSTGEGGTVVQFKRRGAGNTASPSRAVR</sequence>
<proteinExistence type="inferred from homology"/>
<dbReference type="eggNOG" id="COG1396">
    <property type="taxonomic scope" value="Bacteria"/>
</dbReference>
<evidence type="ECO:0000259" key="3">
    <source>
        <dbReference type="PROSITE" id="PS50943"/>
    </source>
</evidence>
<dbReference type="HOGENOM" id="CLU_053651_1_1_11"/>
<dbReference type="CDD" id="cd00093">
    <property type="entry name" value="HTH_XRE"/>
    <property type="match status" value="1"/>
</dbReference>
<dbReference type="Pfam" id="PF06114">
    <property type="entry name" value="Peptidase_M78"/>
    <property type="match status" value="1"/>
</dbReference>
<dbReference type="InterPro" id="IPR010359">
    <property type="entry name" value="IrrE_HExxH"/>
</dbReference>
<dbReference type="KEGG" id="sgr:SGR_3315"/>
<dbReference type="GO" id="GO:0003677">
    <property type="term" value="F:DNA binding"/>
    <property type="evidence" value="ECO:0007669"/>
    <property type="project" value="UniProtKB-KW"/>
</dbReference>
<evidence type="ECO:0000313" key="4">
    <source>
        <dbReference type="EMBL" id="BAG20144.1"/>
    </source>
</evidence>
<accession>B1VM34</accession>
<evidence type="ECO:0000256" key="1">
    <source>
        <dbReference type="ARBA" id="ARBA00007227"/>
    </source>
</evidence>
<feature type="compositionally biased region" description="Polar residues" evidence="2">
    <location>
        <begin position="369"/>
        <end position="378"/>
    </location>
</feature>
<feature type="region of interest" description="Disordered" evidence="2">
    <location>
        <begin position="335"/>
        <end position="378"/>
    </location>
</feature>
<organism evidence="4 5">
    <name type="scientific">Streptomyces griseus subsp. griseus (strain JCM 4626 / CBS 651.72 / NBRC 13350 / KCC S-0626 / ISP 5235)</name>
    <dbReference type="NCBI Taxonomy" id="455632"/>
    <lineage>
        <taxon>Bacteria</taxon>
        <taxon>Bacillati</taxon>
        <taxon>Actinomycetota</taxon>
        <taxon>Actinomycetes</taxon>
        <taxon>Kitasatosporales</taxon>
        <taxon>Streptomycetaceae</taxon>
        <taxon>Streptomyces</taxon>
    </lineage>
</organism>
<gene>
    <name evidence="4" type="ordered locus">SGR_3315</name>
</gene>
<dbReference type="PANTHER" id="PTHR43236:SF1">
    <property type="entry name" value="BLL7220 PROTEIN"/>
    <property type="match status" value="1"/>
</dbReference>
<comment type="similarity">
    <text evidence="1">Belongs to the short-chain fatty acyl-CoA assimilation regulator (ScfR) family.</text>
</comment>
<keyword evidence="4" id="KW-0238">DNA-binding</keyword>
<dbReference type="Gene3D" id="1.10.10.2910">
    <property type="match status" value="1"/>
</dbReference>
<reference evidence="5" key="1">
    <citation type="journal article" date="2008" name="J. Bacteriol.">
        <title>Genome sequence of the streptomycin-producing microorganism Streptomyces griseus IFO 13350.</title>
        <authorList>
            <person name="Ohnishi Y."/>
            <person name="Ishikawa J."/>
            <person name="Hara H."/>
            <person name="Suzuki H."/>
            <person name="Ikenoya M."/>
            <person name="Ikeda H."/>
            <person name="Yamashita A."/>
            <person name="Hattori M."/>
            <person name="Horinouchi S."/>
        </authorList>
    </citation>
    <scope>NUCLEOTIDE SEQUENCE [LARGE SCALE GENOMIC DNA]</scope>
    <source>
        <strain evidence="5">JCM 4626 / NBRC 13350</strain>
    </source>
</reference>
<dbReference type="Gene3D" id="1.10.260.40">
    <property type="entry name" value="lambda repressor-like DNA-binding domains"/>
    <property type="match status" value="1"/>
</dbReference>
<dbReference type="EMBL" id="AP009493">
    <property type="protein sequence ID" value="BAG20144.1"/>
    <property type="molecule type" value="Genomic_DNA"/>
</dbReference>
<dbReference type="eggNOG" id="COG2856">
    <property type="taxonomic scope" value="Bacteria"/>
</dbReference>
<dbReference type="AlphaFoldDB" id="B1VM34"/>
<evidence type="ECO:0000256" key="2">
    <source>
        <dbReference type="SAM" id="MobiDB-lite"/>
    </source>
</evidence>
<dbReference type="InterPro" id="IPR052345">
    <property type="entry name" value="Rad_response_metalloprotease"/>
</dbReference>
<dbReference type="PROSITE" id="PS50943">
    <property type="entry name" value="HTH_CROC1"/>
    <property type="match status" value="1"/>
</dbReference>
<dbReference type="InterPro" id="IPR010982">
    <property type="entry name" value="Lambda_DNA-bd_dom_sf"/>
</dbReference>
<dbReference type="SUPFAM" id="SSF47413">
    <property type="entry name" value="lambda repressor-like DNA-binding domains"/>
    <property type="match status" value="1"/>
</dbReference>
<dbReference type="Proteomes" id="UP000001685">
    <property type="component" value="Chromosome"/>
</dbReference>